<accession>L1LRZ7</accession>
<dbReference type="InterPro" id="IPR013543">
    <property type="entry name" value="Ca/CaM-dep_prot_kinase-assoc"/>
</dbReference>
<dbReference type="Pfam" id="PF08332">
    <property type="entry name" value="CaMKII_AD"/>
    <property type="match status" value="1"/>
</dbReference>
<name>L1LRZ7_9PSED</name>
<gene>
    <name evidence="1" type="ORF">CSV86_011760</name>
</gene>
<evidence type="ECO:0000313" key="2">
    <source>
        <dbReference type="Proteomes" id="UP000010448"/>
    </source>
</evidence>
<dbReference type="eggNOG" id="COG4875">
    <property type="taxonomic scope" value="Bacteria"/>
</dbReference>
<dbReference type="Gene3D" id="3.10.450.50">
    <property type="match status" value="1"/>
</dbReference>
<organism evidence="1 2">
    <name type="scientific">Pseudomonas bharatica CSV86</name>
    <dbReference type="NCBI Taxonomy" id="1005395"/>
    <lineage>
        <taxon>Bacteria</taxon>
        <taxon>Pseudomonadati</taxon>
        <taxon>Pseudomonadota</taxon>
        <taxon>Gammaproteobacteria</taxon>
        <taxon>Pseudomonadales</taxon>
        <taxon>Pseudomonadaceae</taxon>
        <taxon>Pseudomonas</taxon>
        <taxon>Pseudomonas bharatica</taxon>
    </lineage>
</organism>
<dbReference type="NCBIfam" id="TIGR02246">
    <property type="entry name" value="SgcJ/EcaC family oxidoreductase"/>
    <property type="match status" value="1"/>
</dbReference>
<dbReference type="SUPFAM" id="SSF54427">
    <property type="entry name" value="NTF2-like"/>
    <property type="match status" value="1"/>
</dbReference>
<sequence length="150" mass="16465">MKRAVLALPLLALFATQVHADAPMCASTSEAEILALFNQWNDSLQSGDPRQVDALYAPDAVLLPTVSAVPRLDSAARIDYFEHFLNDQPKGRLDTRHVRIACDSALLSGLYTFDFARTGAQVAARYSFAYTWTGERWLISAHHSSALPAS</sequence>
<comment type="caution">
    <text evidence="1">The sequence shown here is derived from an EMBL/GenBank/DDBJ whole genome shotgun (WGS) entry which is preliminary data.</text>
</comment>
<proteinExistence type="predicted"/>
<dbReference type="InterPro" id="IPR011944">
    <property type="entry name" value="Steroid_delta5-4_isomerase"/>
</dbReference>
<dbReference type="AlphaFoldDB" id="L1LRZ7"/>
<dbReference type="RefSeq" id="WP_009408114.1">
    <property type="nucleotide sequence ID" value="NZ_AMWJ02000001.1"/>
</dbReference>
<dbReference type="GO" id="GO:0004683">
    <property type="term" value="F:calcium/calmodulin-dependent protein kinase activity"/>
    <property type="evidence" value="ECO:0007669"/>
    <property type="project" value="InterPro"/>
</dbReference>
<dbReference type="InterPro" id="IPR016887">
    <property type="entry name" value="UCP028470_steroid_isom-rel"/>
</dbReference>
<dbReference type="Proteomes" id="UP000010448">
    <property type="component" value="Unassembled WGS sequence"/>
</dbReference>
<dbReference type="OrthoDB" id="953853at2"/>
<evidence type="ECO:0000313" key="1">
    <source>
        <dbReference type="EMBL" id="NNJ15859.1"/>
    </source>
</evidence>
<dbReference type="GO" id="GO:0005516">
    <property type="term" value="F:calmodulin binding"/>
    <property type="evidence" value="ECO:0007669"/>
    <property type="project" value="InterPro"/>
</dbReference>
<dbReference type="EMBL" id="AMWJ02000001">
    <property type="protein sequence ID" value="NNJ15859.1"/>
    <property type="molecule type" value="Genomic_DNA"/>
</dbReference>
<dbReference type="InterPro" id="IPR032710">
    <property type="entry name" value="NTF2-like_dom_sf"/>
</dbReference>
<dbReference type="PIRSF" id="PIRSF028470">
    <property type="entry name" value="UCP028470"/>
    <property type="match status" value="1"/>
</dbReference>
<keyword evidence="2" id="KW-1185">Reference proteome</keyword>
<protein>
    <submittedName>
        <fullName evidence="1">SgcJ/EcaC family oxidoreductase</fullName>
    </submittedName>
</protein>
<reference evidence="1 2" key="1">
    <citation type="journal article" date="2013" name="Genome Announc.">
        <title>Genome Sequence of Naphthalene-Degrading Soil Bacterium Pseudomonas putida CSV86.</title>
        <authorList>
            <person name="Phale P.S."/>
            <person name="Paliwal V."/>
            <person name="Raju S.C."/>
            <person name="Modak A."/>
            <person name="Purohit H.J."/>
        </authorList>
    </citation>
    <scope>NUCLEOTIDE SEQUENCE [LARGE SCALE GENOMIC DNA]</scope>
    <source>
        <strain evidence="1 2">CSV86</strain>
    </source>
</reference>